<evidence type="ECO:0000313" key="2">
    <source>
        <dbReference type="Proteomes" id="UP000244080"/>
    </source>
</evidence>
<dbReference type="EMBL" id="PIGA01000010">
    <property type="protein sequence ID" value="PTP20387.1"/>
    <property type="molecule type" value="Genomic_DNA"/>
</dbReference>
<proteinExistence type="predicted"/>
<sequence length="153" mass="17415">MPKMTFYATKLGKSVIELAYIKESNCWRDMGSRYEFKSSNAHIYLPVEIQQNEEKCVEGYFNVGLTHPNGNYSVFRLNAENGKISIGNGVLYPGVSYDANEIDKLKLANISNSNIDFESIIDCICYLFNEAALTNDELIMRDEDNGAYIWKIL</sequence>
<evidence type="ECO:0000313" key="1">
    <source>
        <dbReference type="EMBL" id="PTP20387.1"/>
    </source>
</evidence>
<comment type="caution">
    <text evidence="1">The sequence shown here is derived from an EMBL/GenBank/DDBJ whole genome shotgun (WGS) entry which is preliminary data.</text>
</comment>
<dbReference type="RefSeq" id="WP_017085249.1">
    <property type="nucleotide sequence ID" value="NZ_CAWNZY010000002.1"/>
</dbReference>
<name>A0A2T5EJF3_VIBSP</name>
<protein>
    <submittedName>
        <fullName evidence="1">Uncharacterized protein</fullName>
    </submittedName>
</protein>
<accession>A0A2T5EJF3</accession>
<dbReference type="Proteomes" id="UP000244080">
    <property type="component" value="Unassembled WGS sequence"/>
</dbReference>
<organism evidence="1 2">
    <name type="scientific">Vibrio splendidus</name>
    <dbReference type="NCBI Taxonomy" id="29497"/>
    <lineage>
        <taxon>Bacteria</taxon>
        <taxon>Pseudomonadati</taxon>
        <taxon>Pseudomonadota</taxon>
        <taxon>Gammaproteobacteria</taxon>
        <taxon>Vibrionales</taxon>
        <taxon>Vibrionaceae</taxon>
        <taxon>Vibrio</taxon>
    </lineage>
</organism>
<reference evidence="1 2" key="1">
    <citation type="submission" date="2017-11" db="EMBL/GenBank/DDBJ databases">
        <title>Population delineation of vibrios coincides with oyster pathogenicity.</title>
        <authorList>
            <person name="Bruto M."/>
            <person name="Labreuche Y."/>
            <person name="James A."/>
            <person name="Piel D."/>
            <person name="Chenivesse S."/>
            <person name="Petton B."/>
            <person name="Polz M.F."/>
            <person name="Le Roux F."/>
        </authorList>
    </citation>
    <scope>NUCLEOTIDE SEQUENCE [LARGE SCALE GENOMIC DNA]</scope>
    <source>
        <strain evidence="1 2">1F_55</strain>
    </source>
</reference>
<dbReference type="AlphaFoldDB" id="A0A2T5EJF3"/>
<gene>
    <name evidence="1" type="ORF">CWO36_07615</name>
</gene>